<dbReference type="STRING" id="40149.A0A0E0CRV7"/>
<accession>A0A0E0CRV7</accession>
<feature type="region of interest" description="Disordered" evidence="1">
    <location>
        <begin position="1"/>
        <end position="21"/>
    </location>
</feature>
<organism evidence="2">
    <name type="scientific">Oryza meridionalis</name>
    <dbReference type="NCBI Taxonomy" id="40149"/>
    <lineage>
        <taxon>Eukaryota</taxon>
        <taxon>Viridiplantae</taxon>
        <taxon>Streptophyta</taxon>
        <taxon>Embryophyta</taxon>
        <taxon>Tracheophyta</taxon>
        <taxon>Spermatophyta</taxon>
        <taxon>Magnoliopsida</taxon>
        <taxon>Liliopsida</taxon>
        <taxon>Poales</taxon>
        <taxon>Poaceae</taxon>
        <taxon>BOP clade</taxon>
        <taxon>Oryzoideae</taxon>
        <taxon>Oryzeae</taxon>
        <taxon>Oryzinae</taxon>
        <taxon>Oryza</taxon>
    </lineage>
</organism>
<dbReference type="HOGENOM" id="CLU_083147_1_0_1"/>
<evidence type="ECO:0000313" key="3">
    <source>
        <dbReference type="Proteomes" id="UP000008021"/>
    </source>
</evidence>
<dbReference type="PANTHER" id="PTHR15907">
    <property type="entry name" value="DUF614 FAMILY PROTEIN-RELATED"/>
    <property type="match status" value="1"/>
</dbReference>
<dbReference type="Gramene" id="OMERI02G32040.1">
    <property type="protein sequence ID" value="OMERI02G32040.1"/>
    <property type="gene ID" value="OMERI02G32040"/>
</dbReference>
<protein>
    <submittedName>
        <fullName evidence="2">Uncharacterized protein</fullName>
    </submittedName>
</protein>
<sequence length="221" mass="23797">MRPTVRRTGAGESFKGQQGEPGLAFRFSRGINKSLYSQAMYPSAPPDAYNKYGAGAPPTAPPPATYQLPTMNTPRTGGGLTRWSTGLFHCMDDPGNCLITCVCPCITFGQVADIVDKGTCPCLASGTAYALLCASSGMGCLYSCFYRSKMRAQFDLDEGDCPDFLVHFCCEYCALCQEYRELKNRGFDLGIGWAANVDRQRRGVTGASVMGAPGIPVGMMR</sequence>
<evidence type="ECO:0000313" key="2">
    <source>
        <dbReference type="EnsemblPlants" id="OMERI02G32040.1"/>
    </source>
</evidence>
<evidence type="ECO:0000256" key="1">
    <source>
        <dbReference type="SAM" id="MobiDB-lite"/>
    </source>
</evidence>
<proteinExistence type="predicted"/>
<dbReference type="InterPro" id="IPR006461">
    <property type="entry name" value="PLAC_motif_containing"/>
</dbReference>
<dbReference type="AlphaFoldDB" id="A0A0E0CRV7"/>
<dbReference type="Pfam" id="PF04749">
    <property type="entry name" value="PLAC8"/>
    <property type="match status" value="1"/>
</dbReference>
<reference evidence="2" key="2">
    <citation type="submission" date="2018-05" db="EMBL/GenBank/DDBJ databases">
        <title>OmerRS3 (Oryza meridionalis Reference Sequence Version 3).</title>
        <authorList>
            <person name="Zhang J."/>
            <person name="Kudrna D."/>
            <person name="Lee S."/>
            <person name="Talag J."/>
            <person name="Welchert J."/>
            <person name="Wing R.A."/>
        </authorList>
    </citation>
    <scope>NUCLEOTIDE SEQUENCE [LARGE SCALE GENOMIC DNA]</scope>
    <source>
        <strain evidence="2">cv. OR44</strain>
    </source>
</reference>
<name>A0A0E0CRV7_9ORYZ</name>
<keyword evidence="3" id="KW-1185">Reference proteome</keyword>
<dbReference type="NCBIfam" id="TIGR01571">
    <property type="entry name" value="A_thal_Cys_rich"/>
    <property type="match status" value="1"/>
</dbReference>
<dbReference type="eggNOG" id="ENOG502RZ8E">
    <property type="taxonomic scope" value="Eukaryota"/>
</dbReference>
<dbReference type="Proteomes" id="UP000008021">
    <property type="component" value="Chromosome 2"/>
</dbReference>
<dbReference type="EnsemblPlants" id="OMERI02G32040.1">
    <property type="protein sequence ID" value="OMERI02G32040.1"/>
    <property type="gene ID" value="OMERI02G32040"/>
</dbReference>
<reference evidence="2" key="1">
    <citation type="submission" date="2015-04" db="UniProtKB">
        <authorList>
            <consortium name="EnsemblPlants"/>
        </authorList>
    </citation>
    <scope>IDENTIFICATION</scope>
</reference>